<keyword evidence="3" id="KW-0479">Metal-binding</keyword>
<dbReference type="Gene3D" id="3.30.40.10">
    <property type="entry name" value="Zinc/RING finger domain, C3HC4 (zinc finger)"/>
    <property type="match status" value="1"/>
</dbReference>
<evidence type="ECO:0000259" key="8">
    <source>
        <dbReference type="PROSITE" id="PS50089"/>
    </source>
</evidence>
<dbReference type="InterPro" id="IPR018957">
    <property type="entry name" value="Znf_C3HC4_RING-type"/>
</dbReference>
<comment type="subcellular location">
    <subcellularLocation>
        <location evidence="1">Cytoplasm</location>
    </subcellularLocation>
</comment>
<comment type="caution">
    <text evidence="9">The sequence shown here is derived from an EMBL/GenBank/DDBJ whole genome shotgun (WGS) entry which is preliminary data.</text>
</comment>
<accession>A0ABR4HZ75</accession>
<dbReference type="InterPro" id="IPR013083">
    <property type="entry name" value="Znf_RING/FYVE/PHD"/>
</dbReference>
<reference evidence="9 10" key="1">
    <citation type="submission" date="2024-07" db="EMBL/GenBank/DDBJ databases">
        <title>Section-level genome sequencing and comparative genomics of Aspergillus sections Usti and Cavernicolus.</title>
        <authorList>
            <consortium name="Lawrence Berkeley National Laboratory"/>
            <person name="Nybo J.L."/>
            <person name="Vesth T.C."/>
            <person name="Theobald S."/>
            <person name="Frisvad J.C."/>
            <person name="Larsen T.O."/>
            <person name="Kjaerboelling I."/>
            <person name="Rothschild-Mancinelli K."/>
            <person name="Lyhne E.K."/>
            <person name="Kogle M.E."/>
            <person name="Barry K."/>
            <person name="Clum A."/>
            <person name="Na H."/>
            <person name="Ledsgaard L."/>
            <person name="Lin J."/>
            <person name="Lipzen A."/>
            <person name="Kuo A."/>
            <person name="Riley R."/>
            <person name="Mondo S."/>
            <person name="LaButti K."/>
            <person name="Haridas S."/>
            <person name="Pangalinan J."/>
            <person name="Salamov A.A."/>
            <person name="Simmons B.A."/>
            <person name="Magnuson J.K."/>
            <person name="Chen J."/>
            <person name="Drula E."/>
            <person name="Henrissat B."/>
            <person name="Wiebenga A."/>
            <person name="Lubbers R.J."/>
            <person name="Gomes A.C."/>
            <person name="Makela M.R."/>
            <person name="Stajich J."/>
            <person name="Grigoriev I.V."/>
            <person name="Mortensen U.H."/>
            <person name="De vries R.P."/>
            <person name="Baker S.E."/>
            <person name="Andersen M.R."/>
        </authorList>
    </citation>
    <scope>NUCLEOTIDE SEQUENCE [LARGE SCALE GENOMIC DNA]</scope>
    <source>
        <strain evidence="9 10">CBS 600.67</strain>
    </source>
</reference>
<feature type="region of interest" description="Disordered" evidence="7">
    <location>
        <begin position="565"/>
        <end position="617"/>
    </location>
</feature>
<feature type="region of interest" description="Disordered" evidence="7">
    <location>
        <begin position="1"/>
        <end position="82"/>
    </location>
</feature>
<evidence type="ECO:0000256" key="4">
    <source>
        <dbReference type="ARBA" id="ARBA00022771"/>
    </source>
</evidence>
<feature type="compositionally biased region" description="Basic residues" evidence="7">
    <location>
        <begin position="719"/>
        <end position="728"/>
    </location>
</feature>
<feature type="compositionally biased region" description="Polar residues" evidence="7">
    <location>
        <begin position="730"/>
        <end position="740"/>
    </location>
</feature>
<sequence length="740" mass="82684">MSSNTGQTPTPSKSVNIPNKSSSSSFHSPSTIDTGTRRVGGTGSFGAGLASRNSGSPRNSQALKSQHKRQRRPRLLDDDISDSAIMRSTTSRKGQTSITHLMNFSLPPRPEYHPPPRNSRRYNSWGLGSGYHAMDKARYVHANYRFIVAPNRVYHAQAANADVHLDWDSVLQILASAQTQSSSCPICLSTPVAPRMARCGHIFCLPCLIRYMHSTDDENQGPEKKARWKKCPICWDSIYISETRPVRWFSGQEGVLPFEGGDVVLRLVKRETRSTLALPRDGAESLAPEEDIPWYHAAEVADYARIMKGGEDYMNSQYDIEIEDLRRQEREDELLFGDETTWTNKAVAAINDAKQRIKGIGNPPEVPLQFTDNQFSRDPIALQQPPEDVSLMYESQHAKKSGKSSPSDSSQPGPQPVVASTPKNRSEMDQTTEAMGHVSLTTPKSKQKHPAGRDYAPSDRSKGGNAPHPSNLPYFFYQALPHFYLSPLDIRILKTAFGDYSLFPATILPQIEHITTGHIVDDELRKRVKYLSHLPQGCEVNFLECDWRDVVMPDVLKQFSTEIDKRRKRNREKEAREEKSRIRAEKDEDEKRWAAARRKRPSISANTSDPPFLDRDFLPLASGSSGFDPTNVELASSASPPRSSSHFSALASPSPSPPGTRTVWGTTAVTPHSGPQPEHLRPTPRDGWRQDWEEELFAQQENEIIAQTAVEANNSAANAKKKGKKKQKITLMSTNIQRGA</sequence>
<name>A0ABR4HZ75_9EURO</name>
<protein>
    <recommendedName>
        <fullName evidence="8">RING-type domain-containing protein</fullName>
    </recommendedName>
</protein>
<evidence type="ECO:0000256" key="1">
    <source>
        <dbReference type="ARBA" id="ARBA00004496"/>
    </source>
</evidence>
<keyword evidence="10" id="KW-1185">Reference proteome</keyword>
<evidence type="ECO:0000313" key="10">
    <source>
        <dbReference type="Proteomes" id="UP001610335"/>
    </source>
</evidence>
<dbReference type="InterPro" id="IPR001841">
    <property type="entry name" value="Znf_RING"/>
</dbReference>
<dbReference type="CDD" id="cd16536">
    <property type="entry name" value="RING-HC_RNF10"/>
    <property type="match status" value="1"/>
</dbReference>
<feature type="compositionally biased region" description="Low complexity" evidence="7">
    <location>
        <begin position="403"/>
        <end position="412"/>
    </location>
</feature>
<proteinExistence type="predicted"/>
<dbReference type="InterPro" id="IPR039739">
    <property type="entry name" value="MAG2/RNF10"/>
</dbReference>
<keyword evidence="4 6" id="KW-0863">Zinc-finger</keyword>
<feature type="compositionally biased region" description="Low complexity" evidence="7">
    <location>
        <begin position="11"/>
        <end position="30"/>
    </location>
</feature>
<dbReference type="PANTHER" id="PTHR12983">
    <property type="entry name" value="RING FINGER 10 FAMILY MEMBER"/>
    <property type="match status" value="1"/>
</dbReference>
<keyword evidence="5" id="KW-0862">Zinc</keyword>
<dbReference type="Pfam" id="PF00097">
    <property type="entry name" value="zf-C3HC4"/>
    <property type="match status" value="1"/>
</dbReference>
<feature type="compositionally biased region" description="Polar residues" evidence="7">
    <location>
        <begin position="429"/>
        <end position="444"/>
    </location>
</feature>
<dbReference type="PANTHER" id="PTHR12983:SF9">
    <property type="entry name" value="E3 UBIQUITIN-PROTEIN LIGASE RNF10"/>
    <property type="match status" value="1"/>
</dbReference>
<feature type="compositionally biased region" description="Polar residues" evidence="7">
    <location>
        <begin position="51"/>
        <end position="64"/>
    </location>
</feature>
<evidence type="ECO:0000256" key="3">
    <source>
        <dbReference type="ARBA" id="ARBA00022723"/>
    </source>
</evidence>
<feature type="compositionally biased region" description="Basic and acidic residues" evidence="7">
    <location>
        <begin position="571"/>
        <end position="593"/>
    </location>
</feature>
<feature type="domain" description="RING-type" evidence="8">
    <location>
        <begin position="184"/>
        <end position="234"/>
    </location>
</feature>
<evidence type="ECO:0000256" key="5">
    <source>
        <dbReference type="ARBA" id="ARBA00022833"/>
    </source>
</evidence>
<dbReference type="Proteomes" id="UP001610335">
    <property type="component" value="Unassembled WGS sequence"/>
</dbReference>
<feature type="compositionally biased region" description="Basic and acidic residues" evidence="7">
    <location>
        <begin position="678"/>
        <end position="688"/>
    </location>
</feature>
<feature type="region of interest" description="Disordered" evidence="7">
    <location>
        <begin position="393"/>
        <end position="467"/>
    </location>
</feature>
<keyword evidence="2" id="KW-0963">Cytoplasm</keyword>
<evidence type="ECO:0000256" key="6">
    <source>
        <dbReference type="PROSITE-ProRule" id="PRU00175"/>
    </source>
</evidence>
<organism evidence="9 10">
    <name type="scientific">Aspergillus cavernicola</name>
    <dbReference type="NCBI Taxonomy" id="176166"/>
    <lineage>
        <taxon>Eukaryota</taxon>
        <taxon>Fungi</taxon>
        <taxon>Dikarya</taxon>
        <taxon>Ascomycota</taxon>
        <taxon>Pezizomycotina</taxon>
        <taxon>Eurotiomycetes</taxon>
        <taxon>Eurotiomycetidae</taxon>
        <taxon>Eurotiales</taxon>
        <taxon>Aspergillaceae</taxon>
        <taxon>Aspergillus</taxon>
        <taxon>Aspergillus subgen. Nidulantes</taxon>
    </lineage>
</organism>
<feature type="region of interest" description="Disordered" evidence="7">
    <location>
        <begin position="714"/>
        <end position="740"/>
    </location>
</feature>
<dbReference type="PROSITE" id="PS50089">
    <property type="entry name" value="ZF_RING_2"/>
    <property type="match status" value="1"/>
</dbReference>
<evidence type="ECO:0000313" key="9">
    <source>
        <dbReference type="EMBL" id="KAL2820807.1"/>
    </source>
</evidence>
<dbReference type="EMBL" id="JBFXLS010000068">
    <property type="protein sequence ID" value="KAL2820807.1"/>
    <property type="molecule type" value="Genomic_DNA"/>
</dbReference>
<dbReference type="PROSITE" id="PS00518">
    <property type="entry name" value="ZF_RING_1"/>
    <property type="match status" value="1"/>
</dbReference>
<gene>
    <name evidence="9" type="ORF">BDW59DRAFT_150549</name>
</gene>
<evidence type="ECO:0000256" key="7">
    <source>
        <dbReference type="SAM" id="MobiDB-lite"/>
    </source>
</evidence>
<dbReference type="InterPro" id="IPR017907">
    <property type="entry name" value="Znf_RING_CS"/>
</dbReference>
<dbReference type="SUPFAM" id="SSF57850">
    <property type="entry name" value="RING/U-box"/>
    <property type="match status" value="1"/>
</dbReference>
<evidence type="ECO:0000256" key="2">
    <source>
        <dbReference type="ARBA" id="ARBA00022490"/>
    </source>
</evidence>
<feature type="region of interest" description="Disordered" evidence="7">
    <location>
        <begin position="629"/>
        <end position="688"/>
    </location>
</feature>
<dbReference type="SMART" id="SM00184">
    <property type="entry name" value="RING"/>
    <property type="match status" value="1"/>
</dbReference>
<feature type="compositionally biased region" description="Polar residues" evidence="7">
    <location>
        <begin position="1"/>
        <end position="10"/>
    </location>
</feature>
<feature type="compositionally biased region" description="Low complexity" evidence="7">
    <location>
        <begin position="635"/>
        <end position="653"/>
    </location>
</feature>